<dbReference type="OrthoDB" id="9154824at2"/>
<keyword evidence="2" id="KW-1185">Reference proteome</keyword>
<name>A0A246JC92_9BURK</name>
<organism evidence="1 2">
    <name type="scientific">Roseateles aquatilis</name>
    <dbReference type="NCBI Taxonomy" id="431061"/>
    <lineage>
        <taxon>Bacteria</taxon>
        <taxon>Pseudomonadati</taxon>
        <taxon>Pseudomonadota</taxon>
        <taxon>Betaproteobacteria</taxon>
        <taxon>Burkholderiales</taxon>
        <taxon>Sphaerotilaceae</taxon>
        <taxon>Roseateles</taxon>
    </lineage>
</organism>
<dbReference type="EMBL" id="NIOF01000005">
    <property type="protein sequence ID" value="OWQ90253.1"/>
    <property type="molecule type" value="Genomic_DNA"/>
</dbReference>
<reference evidence="1 2" key="1">
    <citation type="journal article" date="2008" name="Int. J. Syst. Evol. Microbiol.">
        <title>Description of Roseateles aquatilis sp. nov. and Roseateles terrae sp. nov., in the class Betaproteobacteria, and emended description of the genus Roseateles.</title>
        <authorList>
            <person name="Gomila M."/>
            <person name="Bowien B."/>
            <person name="Falsen E."/>
            <person name="Moore E.R."/>
            <person name="Lalucat J."/>
        </authorList>
    </citation>
    <scope>NUCLEOTIDE SEQUENCE [LARGE SCALE GENOMIC DNA]</scope>
    <source>
        <strain evidence="1 2">CCUG 48205</strain>
    </source>
</reference>
<proteinExistence type="predicted"/>
<accession>A0A246JC92</accession>
<gene>
    <name evidence="1" type="ORF">CDN99_12830</name>
</gene>
<protein>
    <submittedName>
        <fullName evidence="1">Uncharacterized protein</fullName>
    </submittedName>
</protein>
<dbReference type="RefSeq" id="WP_141100758.1">
    <property type="nucleotide sequence ID" value="NZ_NIOF01000005.1"/>
</dbReference>
<dbReference type="AlphaFoldDB" id="A0A246JC92"/>
<sequence length="128" mass="14093">MKLTEVWATPLRTSPFDGDPMREYRDRIQQEMLQGPEPSVQLRLSPFIGTGSPLEAARAQARADVVYGRHPLGQEAPPVSRIETPPYTHGTFTAVSYPDMSVQVSLGPLLWSHVERAGGTPRVLDVVA</sequence>
<dbReference type="Proteomes" id="UP000197468">
    <property type="component" value="Unassembled WGS sequence"/>
</dbReference>
<comment type="caution">
    <text evidence="1">The sequence shown here is derived from an EMBL/GenBank/DDBJ whole genome shotgun (WGS) entry which is preliminary data.</text>
</comment>
<evidence type="ECO:0000313" key="1">
    <source>
        <dbReference type="EMBL" id="OWQ90253.1"/>
    </source>
</evidence>
<evidence type="ECO:0000313" key="2">
    <source>
        <dbReference type="Proteomes" id="UP000197468"/>
    </source>
</evidence>